<dbReference type="Proteomes" id="UP000006222">
    <property type="component" value="Unassembled WGS sequence"/>
</dbReference>
<organism evidence="1 2">
    <name type="scientific">Rhodopirellula baltica WH47</name>
    <dbReference type="NCBI Taxonomy" id="991778"/>
    <lineage>
        <taxon>Bacteria</taxon>
        <taxon>Pseudomonadati</taxon>
        <taxon>Planctomycetota</taxon>
        <taxon>Planctomycetia</taxon>
        <taxon>Pirellulales</taxon>
        <taxon>Pirellulaceae</taxon>
        <taxon>Rhodopirellula</taxon>
    </lineage>
</organism>
<dbReference type="AlphaFoldDB" id="F2AWC2"/>
<accession>F2AWC2</accession>
<proteinExistence type="predicted"/>
<sequence>MIGDPVTLEASSGSGETFVLSGAVCYSQEESSVHRPWLGDLNRSNRGGFVRLQRFRGHQFGYKRQIRWRVVFGDRSL</sequence>
<comment type="caution">
    <text evidence="1">The sequence shown here is derived from an EMBL/GenBank/DDBJ whole genome shotgun (WGS) entry which is preliminary data.</text>
</comment>
<reference evidence="1 2" key="1">
    <citation type="journal article" date="2013" name="Mar. Genomics">
        <title>Expression of sulfatases in Rhodopirellula baltica and the diversity of sulfatases in the genus Rhodopirellula.</title>
        <authorList>
            <person name="Wegner C.E."/>
            <person name="Richter-Heitmann T."/>
            <person name="Klindworth A."/>
            <person name="Klockow C."/>
            <person name="Richter M."/>
            <person name="Achstetter T."/>
            <person name="Glockner F.O."/>
            <person name="Harder J."/>
        </authorList>
    </citation>
    <scope>NUCLEOTIDE SEQUENCE [LARGE SCALE GENOMIC DNA]</scope>
    <source>
        <strain evidence="1 2">WH47</strain>
    </source>
</reference>
<name>F2AWC2_RHOBT</name>
<dbReference type="PATRIC" id="fig|991778.3.peg.4266"/>
<gene>
    <name evidence="1" type="ORF">RBWH47_01200</name>
</gene>
<evidence type="ECO:0000313" key="2">
    <source>
        <dbReference type="Proteomes" id="UP000006222"/>
    </source>
</evidence>
<dbReference type="EMBL" id="AFAR01000198">
    <property type="protein sequence ID" value="EGF26005.1"/>
    <property type="molecule type" value="Genomic_DNA"/>
</dbReference>
<evidence type="ECO:0000313" key="1">
    <source>
        <dbReference type="EMBL" id="EGF26005.1"/>
    </source>
</evidence>
<protein>
    <submittedName>
        <fullName evidence="1">Uncharacterized protein</fullName>
    </submittedName>
</protein>